<evidence type="ECO:0000313" key="9">
    <source>
        <dbReference type="Proteomes" id="UP000185608"/>
    </source>
</evidence>
<feature type="transmembrane region" description="Helical" evidence="6">
    <location>
        <begin position="635"/>
        <end position="655"/>
    </location>
</feature>
<sequence length="685" mass="73886">MLELLPLGLIAVLLLGVALVPVSSRLDRMVTRVALAIFGEFVGERRSVNTRQVGLLEAAHRPATYRAYAAKTFLYATIAALVGSVVGVYGFLGTRSVLVALGLPSLLPWLSGLLQTPPAEMGILGLFGLLLGSSGTVGVIGAFGTYRLRWYLPQYEAGERARRIDSTLKRNVAFLFALSRSGMPFTQVLRTLSDHATVYGETAREFAVTVKDIDLLGADLITGVERTSRRTPSDELSEFTENLASVLRSGGSLTGFLQEQYEYFREEESAQQERFIELLGVLAEAYVTVFVAGMLFLITILVVVGLLLGGTLTFLHALVYLVLGLANIGFIVYLDTITEDLVDADADDTSAATELQFPDVPVASTTGSADETETKNRDRLAIARQLRPILSSLMNPRRLLTERPAAILWVTVPIGLLWVLGGWWPALSTGTLTPSALDDPLIRATLFVTGTYAITYEIGHRRVKRIEAAIPDFLDRLAATNEAGMSLVESFGRVARSDLGALSTEMQRTWADVQTGAPMARALRRFQARVKTPAITRVVTLTTNAMGATNDVGPVLRIAADEAKSARRLERDRHNELLTYVVVIYVAFFVFLGIVLALDQVFIPSIPTGLETGGAAGGVGFGGSLGELTPAKKEAYGLVFFHAGIIQGYVSGFVAGQMSDGRLAAGAKHATAMLAIAYVVFLVFV</sequence>
<organism evidence="8 9">
    <name type="scientific">Halodesulfurarchaeum formicicum</name>
    <dbReference type="NCBI Taxonomy" id="1873524"/>
    <lineage>
        <taxon>Archaea</taxon>
        <taxon>Methanobacteriati</taxon>
        <taxon>Methanobacteriota</taxon>
        <taxon>Stenosarchaea group</taxon>
        <taxon>Halobacteria</taxon>
        <taxon>Halobacteriales</taxon>
        <taxon>Halobacteriaceae</taxon>
        <taxon>Halodesulfurarchaeum</taxon>
    </lineage>
</organism>
<dbReference type="PATRIC" id="fig|1855411.3.peg.797"/>
<keyword evidence="3 6" id="KW-0812">Transmembrane</keyword>
<protein>
    <submittedName>
        <fullName evidence="8">Type II secretion system protein F</fullName>
    </submittedName>
</protein>
<dbReference type="InterPro" id="IPR018076">
    <property type="entry name" value="T2SS_GspF_dom"/>
</dbReference>
<comment type="subcellular location">
    <subcellularLocation>
        <location evidence="1">Cell membrane</location>
        <topology evidence="1">Multi-pass membrane protein</topology>
    </subcellularLocation>
</comment>
<feature type="transmembrane region" description="Helical" evidence="6">
    <location>
        <begin position="667"/>
        <end position="684"/>
    </location>
</feature>
<feature type="transmembrane region" description="Helical" evidence="6">
    <location>
        <begin position="121"/>
        <end position="143"/>
    </location>
</feature>
<keyword evidence="5 6" id="KW-0472">Membrane</keyword>
<name>A0A1D8S3Q1_9EURY</name>
<dbReference type="EMBL" id="CP016070">
    <property type="protein sequence ID" value="AOW79988.1"/>
    <property type="molecule type" value="Genomic_DNA"/>
</dbReference>
<dbReference type="PANTHER" id="PTHR35402">
    <property type="entry name" value="INTEGRAL MEMBRANE PROTEIN-RELATED"/>
    <property type="match status" value="1"/>
</dbReference>
<evidence type="ECO:0000313" key="8">
    <source>
        <dbReference type="EMBL" id="AOW79988.1"/>
    </source>
</evidence>
<dbReference type="InterPro" id="IPR056569">
    <property type="entry name" value="ArlJ-like"/>
</dbReference>
<keyword evidence="2" id="KW-1003">Cell membrane</keyword>
<gene>
    <name evidence="8" type="ORF">HTSR_0800</name>
</gene>
<dbReference type="InterPro" id="IPR042094">
    <property type="entry name" value="T2SS_GspF_sf"/>
</dbReference>
<evidence type="ECO:0000256" key="5">
    <source>
        <dbReference type="ARBA" id="ARBA00023136"/>
    </source>
</evidence>
<accession>A0A1D8S3Q1</accession>
<dbReference type="KEGG" id="halh:HTSR_0800"/>
<dbReference type="Proteomes" id="UP000185608">
    <property type="component" value="Chromosome"/>
</dbReference>
<feature type="transmembrane region" description="Helical" evidence="6">
    <location>
        <begin position="285"/>
        <end position="308"/>
    </location>
</feature>
<dbReference type="Gene3D" id="1.20.81.30">
    <property type="entry name" value="Type II secretion system (T2SS), domain F"/>
    <property type="match status" value="1"/>
</dbReference>
<dbReference type="GO" id="GO:0005886">
    <property type="term" value="C:plasma membrane"/>
    <property type="evidence" value="ECO:0007669"/>
    <property type="project" value="UniProtKB-SubCell"/>
</dbReference>
<evidence type="ECO:0000259" key="7">
    <source>
        <dbReference type="Pfam" id="PF00482"/>
    </source>
</evidence>
<feature type="transmembrane region" description="Helical" evidence="6">
    <location>
        <begin position="441"/>
        <end position="459"/>
    </location>
</feature>
<feature type="transmembrane region" description="Helical" evidence="6">
    <location>
        <begin position="406"/>
        <end position="426"/>
    </location>
</feature>
<evidence type="ECO:0000256" key="4">
    <source>
        <dbReference type="ARBA" id="ARBA00022989"/>
    </source>
</evidence>
<dbReference type="GeneID" id="29828810"/>
<evidence type="ECO:0000256" key="3">
    <source>
        <dbReference type="ARBA" id="ARBA00022692"/>
    </source>
</evidence>
<feature type="domain" description="Type II secretion system protein GspF" evidence="7">
    <location>
        <begin position="473"/>
        <end position="597"/>
    </location>
</feature>
<dbReference type="Pfam" id="PF00482">
    <property type="entry name" value="T2SSF"/>
    <property type="match status" value="2"/>
</dbReference>
<dbReference type="AlphaFoldDB" id="A0A1D8S3Q1"/>
<keyword evidence="4 6" id="KW-1133">Transmembrane helix</keyword>
<evidence type="ECO:0000256" key="2">
    <source>
        <dbReference type="ARBA" id="ARBA00022475"/>
    </source>
</evidence>
<reference evidence="8 9" key="1">
    <citation type="submission" date="2016-06" db="EMBL/GenBank/DDBJ databases">
        <title>Discovery of anaerobic lithoheterotrophic haloarchaeon capable of sulfur respiration by hydrogen and formate.</title>
        <authorList>
            <person name="Sorokin D.Y."/>
            <person name="Kublanov I.V."/>
            <person name="Roman P."/>
            <person name="Sinninghe Damste J.S."/>
            <person name="Golyshin P.N."/>
            <person name="Rojo D."/>
            <person name="Ciordia S."/>
            <person name="Mena Md.C."/>
            <person name="Ferrer M."/>
            <person name="Smedile F."/>
            <person name="Messina E."/>
            <person name="La Cono V."/>
            <person name="Yakimov M.M."/>
        </authorList>
    </citation>
    <scope>NUCLEOTIDE SEQUENCE [LARGE SCALE GENOMIC DNA]</scope>
    <source>
        <strain evidence="8 9">HTSR1</strain>
    </source>
</reference>
<dbReference type="RefSeq" id="WP_232502992.1">
    <property type="nucleotide sequence ID" value="NZ_CP016070.1"/>
</dbReference>
<evidence type="ECO:0000256" key="1">
    <source>
        <dbReference type="ARBA" id="ARBA00004651"/>
    </source>
</evidence>
<proteinExistence type="predicted"/>
<feature type="transmembrane region" description="Helical" evidence="6">
    <location>
        <begin position="577"/>
        <end position="598"/>
    </location>
</feature>
<feature type="domain" description="Type II secretion system protein GspF" evidence="7">
    <location>
        <begin position="175"/>
        <end position="300"/>
    </location>
</feature>
<feature type="transmembrane region" description="Helical" evidence="6">
    <location>
        <begin position="73"/>
        <end position="92"/>
    </location>
</feature>
<evidence type="ECO:0000256" key="6">
    <source>
        <dbReference type="SAM" id="Phobius"/>
    </source>
</evidence>
<dbReference type="PANTHER" id="PTHR35402:SF1">
    <property type="entry name" value="TYPE II SECRETION SYSTEM PROTEIN GSPF DOMAIN-CONTAINING PROTEIN"/>
    <property type="match status" value="1"/>
</dbReference>
<feature type="transmembrane region" description="Helical" evidence="6">
    <location>
        <begin position="314"/>
        <end position="334"/>
    </location>
</feature>
<dbReference type="STRING" id="1873524.HSR6_0827"/>